<dbReference type="Proteomes" id="UP000593567">
    <property type="component" value="Unassembled WGS sequence"/>
</dbReference>
<dbReference type="PROSITE" id="PS01009">
    <property type="entry name" value="CRISP_1"/>
    <property type="match status" value="2"/>
</dbReference>
<dbReference type="InterPro" id="IPR034113">
    <property type="entry name" value="SCP_GAPR1-like"/>
</dbReference>
<accession>A0A7J7K7M2</accession>
<organism evidence="3 4">
    <name type="scientific">Bugula neritina</name>
    <name type="common">Brown bryozoan</name>
    <name type="synonym">Sertularia neritina</name>
    <dbReference type="NCBI Taxonomy" id="10212"/>
    <lineage>
        <taxon>Eukaryota</taxon>
        <taxon>Metazoa</taxon>
        <taxon>Spiralia</taxon>
        <taxon>Lophotrochozoa</taxon>
        <taxon>Bryozoa</taxon>
        <taxon>Gymnolaemata</taxon>
        <taxon>Cheilostomatida</taxon>
        <taxon>Flustrina</taxon>
        <taxon>Buguloidea</taxon>
        <taxon>Bugulidae</taxon>
        <taxon>Bugula</taxon>
    </lineage>
</organism>
<evidence type="ECO:0000313" key="3">
    <source>
        <dbReference type="EMBL" id="KAF6034203.1"/>
    </source>
</evidence>
<dbReference type="InterPro" id="IPR002413">
    <property type="entry name" value="V5_allergen-like"/>
</dbReference>
<dbReference type="SMART" id="SM00198">
    <property type="entry name" value="SCP"/>
    <property type="match status" value="2"/>
</dbReference>
<dbReference type="InterPro" id="IPR018244">
    <property type="entry name" value="Allrgn_V5/Tpx1_CS"/>
</dbReference>
<dbReference type="SUPFAM" id="SSF55797">
    <property type="entry name" value="PR-1-like"/>
    <property type="match status" value="2"/>
</dbReference>
<sequence>MSATSSRFASECLQAHNEKRKLHGVPKLKLNSELCVLAENWALNLIKGDKLAHSKHEYKGNPLGENIAGKTSTGAVTEYTGSEVVEQWYSEIKDYDFKGHTSGLKTGHFSQVVWKDSKEMGVGMATKGGKCIVVANYTPAGNYIGMYQDNVFPLASGQSVGSKVKALFKGKADKQGSDSSSSDDEAKSSHRDCKATPTKSYGTRTVTTTKTITKPDGSVEVITEEKVEKIENPSFNNNDSGKSVPYKPKQSASAFEKDALEAHNKWRAKHRVGKLKLNSELCKTAQKWAEHLASISTLKHSTNKFKGQPLGENVASKWGSAGADYTGEEVTKQWYDEEPTYDYSGRSNAGSAGHFSQVVWKGSEELGIGKAGDSKGRVFVVANYYPAGNYIGSFADNVFRP</sequence>
<dbReference type="InterPro" id="IPR001283">
    <property type="entry name" value="CRISP-related"/>
</dbReference>
<feature type="region of interest" description="Disordered" evidence="1">
    <location>
        <begin position="171"/>
        <end position="202"/>
    </location>
</feature>
<keyword evidence="4" id="KW-1185">Reference proteome</keyword>
<feature type="domain" description="SCP" evidence="2">
    <location>
        <begin position="7"/>
        <end position="145"/>
    </location>
</feature>
<feature type="domain" description="SCP" evidence="2">
    <location>
        <begin position="254"/>
        <end position="392"/>
    </location>
</feature>
<dbReference type="CDD" id="cd05382">
    <property type="entry name" value="CAP_GAPR1-like"/>
    <property type="match status" value="2"/>
</dbReference>
<protein>
    <submittedName>
        <fullName evidence="3">Glipr2</fullName>
    </submittedName>
</protein>
<reference evidence="3" key="1">
    <citation type="submission" date="2020-06" db="EMBL/GenBank/DDBJ databases">
        <title>Draft genome of Bugula neritina, a colonial animal packing powerful symbionts and potential medicines.</title>
        <authorList>
            <person name="Rayko M."/>
        </authorList>
    </citation>
    <scope>NUCLEOTIDE SEQUENCE [LARGE SCALE GENOMIC DNA]</scope>
    <source>
        <strain evidence="3">Kwan_BN1</strain>
    </source>
</reference>
<dbReference type="FunFam" id="3.40.33.10:FF:000002">
    <property type="entry name" value="Golgi-associated plant pathogenesis-related protein 1"/>
    <property type="match status" value="2"/>
</dbReference>
<dbReference type="PANTHER" id="PTHR10334">
    <property type="entry name" value="CYSTEINE-RICH SECRETORY PROTEIN-RELATED"/>
    <property type="match status" value="1"/>
</dbReference>
<dbReference type="GO" id="GO:0005576">
    <property type="term" value="C:extracellular region"/>
    <property type="evidence" value="ECO:0007669"/>
    <property type="project" value="InterPro"/>
</dbReference>
<dbReference type="OrthoDB" id="337038at2759"/>
<dbReference type="AlphaFoldDB" id="A0A7J7K7M2"/>
<dbReference type="Gene3D" id="3.40.33.10">
    <property type="entry name" value="CAP"/>
    <property type="match status" value="2"/>
</dbReference>
<feature type="compositionally biased region" description="Basic and acidic residues" evidence="1">
    <location>
        <begin position="184"/>
        <end position="194"/>
    </location>
</feature>
<proteinExistence type="predicted"/>
<comment type="caution">
    <text evidence="3">The sequence shown here is derived from an EMBL/GenBank/DDBJ whole genome shotgun (WGS) entry which is preliminary data.</text>
</comment>
<evidence type="ECO:0000256" key="1">
    <source>
        <dbReference type="SAM" id="MobiDB-lite"/>
    </source>
</evidence>
<evidence type="ECO:0000259" key="2">
    <source>
        <dbReference type="SMART" id="SM00198"/>
    </source>
</evidence>
<dbReference type="Pfam" id="PF00188">
    <property type="entry name" value="CAP"/>
    <property type="match status" value="2"/>
</dbReference>
<dbReference type="PRINTS" id="PR00838">
    <property type="entry name" value="V5ALLERGEN"/>
</dbReference>
<evidence type="ECO:0000313" key="4">
    <source>
        <dbReference type="Proteomes" id="UP000593567"/>
    </source>
</evidence>
<dbReference type="PRINTS" id="PR00837">
    <property type="entry name" value="V5TPXLIKE"/>
</dbReference>
<dbReference type="EMBL" id="VXIV02001129">
    <property type="protein sequence ID" value="KAF6034203.1"/>
    <property type="molecule type" value="Genomic_DNA"/>
</dbReference>
<name>A0A7J7K7M2_BUGNE</name>
<dbReference type="InterPro" id="IPR035940">
    <property type="entry name" value="CAP_sf"/>
</dbReference>
<dbReference type="InterPro" id="IPR014044">
    <property type="entry name" value="CAP_dom"/>
</dbReference>
<gene>
    <name evidence="3" type="ORF">EB796_007484</name>
</gene>